<dbReference type="SUPFAM" id="SSF52540">
    <property type="entry name" value="P-loop containing nucleoside triphosphate hydrolases"/>
    <property type="match status" value="2"/>
</dbReference>
<comment type="caution">
    <text evidence="9">The sequence shown here is derived from an EMBL/GenBank/DDBJ whole genome shotgun (WGS) entry which is preliminary data.</text>
</comment>
<evidence type="ECO:0000313" key="10">
    <source>
        <dbReference type="Proteomes" id="UP000015462"/>
    </source>
</evidence>
<evidence type="ECO:0000313" key="9">
    <source>
        <dbReference type="EMBL" id="EPD12380.1"/>
    </source>
</evidence>
<dbReference type="PANTHER" id="PTHR19211">
    <property type="entry name" value="ATP-BINDING TRANSPORT PROTEIN-RELATED"/>
    <property type="match status" value="1"/>
</dbReference>
<dbReference type="EMBL" id="ASHL01000010">
    <property type="protein sequence ID" value="EPD12380.1"/>
    <property type="molecule type" value="Genomic_DNA"/>
</dbReference>
<evidence type="ECO:0000259" key="8">
    <source>
        <dbReference type="PROSITE" id="PS50893"/>
    </source>
</evidence>
<dbReference type="CDD" id="cd03221">
    <property type="entry name" value="ABCF_EF-3"/>
    <property type="match status" value="2"/>
</dbReference>
<dbReference type="Pfam" id="PF00005">
    <property type="entry name" value="ABC_tran"/>
    <property type="match status" value="2"/>
</dbReference>
<gene>
    <name evidence="9" type="ORF">L196_09679</name>
</gene>
<dbReference type="FunFam" id="3.40.50.300:FF:000011">
    <property type="entry name" value="Putative ABC transporter ATP-binding component"/>
    <property type="match status" value="1"/>
</dbReference>
<feature type="domain" description="ABC transporter" evidence="8">
    <location>
        <begin position="2"/>
        <end position="246"/>
    </location>
</feature>
<keyword evidence="3 9" id="KW-0067">ATP-binding</keyword>
<dbReference type="InterPro" id="IPR032781">
    <property type="entry name" value="ABC_tran_Xtn"/>
</dbReference>
<feature type="region of interest" description="Disordered" evidence="7">
    <location>
        <begin position="524"/>
        <end position="557"/>
    </location>
</feature>
<name>A0AB33YYZ5_9GAMM</name>
<dbReference type="PANTHER" id="PTHR19211:SF14">
    <property type="entry name" value="ATP-BINDING CASSETTE SUB-FAMILY F MEMBER 1"/>
    <property type="match status" value="1"/>
</dbReference>
<evidence type="ECO:0000256" key="6">
    <source>
        <dbReference type="SAM" id="Coils"/>
    </source>
</evidence>
<reference evidence="9 10" key="1">
    <citation type="journal article" date="2013" name="Genome Announc.">
        <title>Genome Sequence of the Pyrene- and Fluoranthene-Degrading Bacterium Cycloclasticus sp. Strain PY97M.</title>
        <authorList>
            <person name="Cui Z."/>
            <person name="Xu G."/>
            <person name="Li Q."/>
            <person name="Gao W."/>
            <person name="Zheng L."/>
        </authorList>
    </citation>
    <scope>NUCLEOTIDE SEQUENCE [LARGE SCALE GENOMIC DNA]</scope>
    <source>
        <strain evidence="9 10">PY97M</strain>
    </source>
</reference>
<dbReference type="PROSITE" id="PS50893">
    <property type="entry name" value="ABC_TRANSPORTER_2"/>
    <property type="match status" value="2"/>
</dbReference>
<keyword evidence="10" id="KW-1185">Reference proteome</keyword>
<dbReference type="Pfam" id="PF12848">
    <property type="entry name" value="ABC_tran_Xtn"/>
    <property type="match status" value="1"/>
</dbReference>
<sequence length="627" mass="69997">MLKLSNVSLRRGTKVLFENVSFTLHSGQRVGISGANGCGKSSLFAMVLDSLHPDSGDFSIQSGFVIAHVAQELAATEQAAIEFVIDGDKELRDIQQKIAHAEEQHDGHRAAELYAELETIQGYTANSRAAILMNGLGFKATDLNNPVTSFSGGWRVRLNLAKALMCRSDLLLLDEPTNHLDLDAVIWLQEWLQSYAGTLLLISHDRDFLDAVVGNILHIEQQSAMLYSGNYSQFERARAERLAQQQSNFERQQKERAHIQSYVDRFKAKATKAKQAQSRLKALERMELISAAHIDSPFHFAFFKPERVSNPLIKVEKTTLAYSDNVILNNVSLSIKPGDRVALLGPNGAGKSTLIKLLAEENKPTSGSIECAESLKVGYFAQHQLEQLDPNASPLLHLQRLDKKTTERDLRNFLGGFGFHGDKTLEAIAPFSGGEKARLALALLVYQKPNLLLLDEPTNHLDIEMRHALSASLQEFSGAMIIVSHDRHLLRTITDQFLLVSGGKITPFDGDLGDYADWVKNQAKENDSAPSSDKNVNARKEQKQQQANNRQQQKPLRDALRKAEKQLDKLQEKQQQLEAKLADSDLYHQDKKQQLADIINEKSSIDEQLAKTEEAWLTAQEALEELI</sequence>
<dbReference type="InterPro" id="IPR050611">
    <property type="entry name" value="ABCF"/>
</dbReference>
<evidence type="ECO:0000256" key="7">
    <source>
        <dbReference type="SAM" id="MobiDB-lite"/>
    </source>
</evidence>
<organism evidence="9 10">
    <name type="scientific">Cycloclasticus pugetii</name>
    <dbReference type="NCBI Taxonomy" id="34068"/>
    <lineage>
        <taxon>Bacteria</taxon>
        <taxon>Pseudomonadati</taxon>
        <taxon>Pseudomonadota</taxon>
        <taxon>Gammaproteobacteria</taxon>
        <taxon>Thiotrichales</taxon>
        <taxon>Piscirickettsiaceae</taxon>
        <taxon>Cycloclasticus</taxon>
    </lineage>
</organism>
<evidence type="ECO:0000256" key="5">
    <source>
        <dbReference type="ARBA" id="ARBA00069073"/>
    </source>
</evidence>
<evidence type="ECO:0000256" key="1">
    <source>
        <dbReference type="ARBA" id="ARBA00022737"/>
    </source>
</evidence>
<keyword evidence="6" id="KW-0175">Coiled coil</keyword>
<dbReference type="PROSITE" id="PS00211">
    <property type="entry name" value="ABC_TRANSPORTER_1"/>
    <property type="match status" value="2"/>
</dbReference>
<feature type="compositionally biased region" description="Low complexity" evidence="7">
    <location>
        <begin position="544"/>
        <end position="554"/>
    </location>
</feature>
<evidence type="ECO:0000256" key="3">
    <source>
        <dbReference type="ARBA" id="ARBA00022840"/>
    </source>
</evidence>
<feature type="domain" description="ABC transporter" evidence="8">
    <location>
        <begin position="313"/>
        <end position="527"/>
    </location>
</feature>
<dbReference type="SMART" id="SM00382">
    <property type="entry name" value="AAA"/>
    <property type="match status" value="2"/>
</dbReference>
<dbReference type="FunFam" id="3.40.50.300:FF:002053">
    <property type="entry name" value="ABC transporter ATP-binding protein"/>
    <property type="match status" value="1"/>
</dbReference>
<proteinExistence type="inferred from homology"/>
<protein>
    <recommendedName>
        <fullName evidence="5">Probable ATP-binding protein YheS</fullName>
    </recommendedName>
</protein>
<dbReference type="InterPro" id="IPR027417">
    <property type="entry name" value="P-loop_NTPase"/>
</dbReference>
<dbReference type="GO" id="GO:0005524">
    <property type="term" value="F:ATP binding"/>
    <property type="evidence" value="ECO:0007669"/>
    <property type="project" value="UniProtKB-KW"/>
</dbReference>
<keyword evidence="1" id="KW-0677">Repeat</keyword>
<keyword evidence="2" id="KW-0547">Nucleotide-binding</keyword>
<dbReference type="AlphaFoldDB" id="A0AB33YYZ5"/>
<dbReference type="GO" id="GO:0016887">
    <property type="term" value="F:ATP hydrolysis activity"/>
    <property type="evidence" value="ECO:0007669"/>
    <property type="project" value="InterPro"/>
</dbReference>
<evidence type="ECO:0000256" key="2">
    <source>
        <dbReference type="ARBA" id="ARBA00022741"/>
    </source>
</evidence>
<evidence type="ECO:0000256" key="4">
    <source>
        <dbReference type="ARBA" id="ARBA00061571"/>
    </source>
</evidence>
<dbReference type="Gene3D" id="3.40.50.300">
    <property type="entry name" value="P-loop containing nucleotide triphosphate hydrolases"/>
    <property type="match status" value="2"/>
</dbReference>
<feature type="coiled-coil region" evidence="6">
    <location>
        <begin position="84"/>
        <end position="111"/>
    </location>
</feature>
<accession>A0AB33YYZ5</accession>
<comment type="similarity">
    <text evidence="4">Belongs to the ABC transporter superfamily. ABCF family. YheS subfamily.</text>
</comment>
<dbReference type="InterPro" id="IPR003593">
    <property type="entry name" value="AAA+_ATPase"/>
</dbReference>
<dbReference type="InterPro" id="IPR017871">
    <property type="entry name" value="ABC_transporter-like_CS"/>
</dbReference>
<dbReference type="InterPro" id="IPR003439">
    <property type="entry name" value="ABC_transporter-like_ATP-bd"/>
</dbReference>
<dbReference type="Proteomes" id="UP000015462">
    <property type="component" value="Unassembled WGS sequence"/>
</dbReference>
<dbReference type="RefSeq" id="WP_016390825.1">
    <property type="nucleotide sequence ID" value="NZ_KE646810.1"/>
</dbReference>